<dbReference type="SUPFAM" id="SSF48403">
    <property type="entry name" value="Ankyrin repeat"/>
    <property type="match status" value="1"/>
</dbReference>
<name>A0A3G4ZPB7_9VIRU</name>
<dbReference type="SUPFAM" id="SSF57850">
    <property type="entry name" value="RING/U-box"/>
    <property type="match status" value="1"/>
</dbReference>
<reference evidence="1" key="1">
    <citation type="submission" date="2018-10" db="EMBL/GenBank/DDBJ databases">
        <title>Hidden diversity of soil giant viruses.</title>
        <authorList>
            <person name="Schulz F."/>
            <person name="Alteio L."/>
            <person name="Goudeau D."/>
            <person name="Ryan E.M."/>
            <person name="Malmstrom R.R."/>
            <person name="Blanchard J."/>
            <person name="Woyke T."/>
        </authorList>
    </citation>
    <scope>NUCLEOTIDE SEQUENCE</scope>
    <source>
        <strain evidence="1">TEV1</strain>
    </source>
</reference>
<protein>
    <recommendedName>
        <fullName evidence="2">RING-type domain-containing protein</fullName>
    </recommendedName>
</protein>
<evidence type="ECO:0000313" key="1">
    <source>
        <dbReference type="EMBL" id="AYV76726.1"/>
    </source>
</evidence>
<proteinExistence type="predicted"/>
<dbReference type="EMBL" id="MK071990">
    <property type="protein sequence ID" value="AYV76726.1"/>
    <property type="molecule type" value="Genomic_DNA"/>
</dbReference>
<accession>A0A3G4ZPB7</accession>
<dbReference type="Gene3D" id="1.25.40.20">
    <property type="entry name" value="Ankyrin repeat-containing domain"/>
    <property type="match status" value="1"/>
</dbReference>
<organism evidence="1">
    <name type="scientific">Terrestrivirus sp</name>
    <dbReference type="NCBI Taxonomy" id="2487775"/>
    <lineage>
        <taxon>Viruses</taxon>
        <taxon>Varidnaviria</taxon>
        <taxon>Bamfordvirae</taxon>
        <taxon>Nucleocytoviricota</taxon>
        <taxon>Megaviricetes</taxon>
        <taxon>Imitervirales</taxon>
        <taxon>Mimiviridae</taxon>
        <taxon>Klosneuvirinae</taxon>
    </lineage>
</organism>
<dbReference type="InterPro" id="IPR036770">
    <property type="entry name" value="Ankyrin_rpt-contain_sf"/>
</dbReference>
<sequence length="307" mass="36193">MESINSFIPQLVYALNQFVVRKIDFDENQMNFIKENSRALFSAACRHNYFDLVKKLITMDKEEKIIIWGDKSTLFSECCQRGDIIILEPLYEVLKDQIDIQTAFIQTCKGILNYKNNKQIVKFLYDKSVECGQKIDIHINNEESFRLACVNDHLETAQYLYEISIIEKNPINIRIMEDFAFKWSCDNYSTRTAEWLCTLCTSYLITGYDSAMEEIYYEILCYKKIIEYIYNEKDNTKLDKLYKDACVVERIKQDDYICPVCLSETEKYQIKLSCNHTICIDCFIGINKCYINCQNNDFDKAILLKVI</sequence>
<gene>
    <name evidence="1" type="ORF">Terrestrivirus12_29</name>
</gene>
<evidence type="ECO:0008006" key="2">
    <source>
        <dbReference type="Google" id="ProtNLM"/>
    </source>
</evidence>